<dbReference type="InterPro" id="IPR052186">
    <property type="entry name" value="Hydantoin_racemase-like"/>
</dbReference>
<dbReference type="Proteomes" id="UP000182985">
    <property type="component" value="Unassembled WGS sequence"/>
</dbReference>
<dbReference type="Pfam" id="PF01177">
    <property type="entry name" value="Asp_Glu_race"/>
    <property type="match status" value="1"/>
</dbReference>
<dbReference type="Gene3D" id="3.40.50.12500">
    <property type="match status" value="1"/>
</dbReference>
<dbReference type="EC" id="5.1.99.5" evidence="3"/>
<dbReference type="OrthoDB" id="9791723at2"/>
<evidence type="ECO:0000256" key="5">
    <source>
        <dbReference type="ARBA" id="ARBA00093199"/>
    </source>
</evidence>
<evidence type="ECO:0000256" key="2">
    <source>
        <dbReference type="ARBA" id="ARBA00051635"/>
    </source>
</evidence>
<gene>
    <name evidence="7" type="ORF">BLA27_16750</name>
</gene>
<evidence type="ECO:0000313" key="8">
    <source>
        <dbReference type="Proteomes" id="UP000182985"/>
    </source>
</evidence>
<dbReference type="PANTHER" id="PTHR28047">
    <property type="entry name" value="PROTEIN DCG1"/>
    <property type="match status" value="1"/>
</dbReference>
<dbReference type="GO" id="GO:0036348">
    <property type="term" value="F:hydantoin racemase activity"/>
    <property type="evidence" value="ECO:0007669"/>
    <property type="project" value="UniProtKB-EC"/>
</dbReference>
<evidence type="ECO:0000256" key="4">
    <source>
        <dbReference type="ARBA" id="ARBA00067972"/>
    </source>
</evidence>
<dbReference type="GO" id="GO:0047661">
    <property type="term" value="F:amino-acid racemase activity"/>
    <property type="evidence" value="ECO:0007669"/>
    <property type="project" value="InterPro"/>
</dbReference>
<organism evidence="7 8">
    <name type="scientific">Brucella cytisi</name>
    <dbReference type="NCBI Taxonomy" id="407152"/>
    <lineage>
        <taxon>Bacteria</taxon>
        <taxon>Pseudomonadati</taxon>
        <taxon>Pseudomonadota</taxon>
        <taxon>Alphaproteobacteria</taxon>
        <taxon>Hyphomicrobiales</taxon>
        <taxon>Brucellaceae</taxon>
        <taxon>Brucella/Ochrobactrum group</taxon>
        <taxon>Brucella</taxon>
    </lineage>
</organism>
<dbReference type="InterPro" id="IPR053714">
    <property type="entry name" value="Iso_Racemase_Enz_sf"/>
</dbReference>
<dbReference type="PANTHER" id="PTHR28047:SF5">
    <property type="entry name" value="PROTEIN DCG1"/>
    <property type="match status" value="1"/>
</dbReference>
<keyword evidence="8" id="KW-1185">Reference proteome</keyword>
<evidence type="ECO:0000313" key="7">
    <source>
        <dbReference type="EMBL" id="OIS92353.1"/>
    </source>
</evidence>
<comment type="caution">
    <text evidence="7">The sequence shown here is derived from an EMBL/GenBank/DDBJ whole genome shotgun (WGS) entry which is preliminary data.</text>
</comment>
<dbReference type="EMBL" id="MOEC01000017">
    <property type="protein sequence ID" value="OIS92353.1"/>
    <property type="molecule type" value="Genomic_DNA"/>
</dbReference>
<proteinExistence type="inferred from homology"/>
<comment type="catalytic activity">
    <reaction evidence="5">
        <text>D-5-benzylhydantoin = L-5-benzylhydantoin</text>
        <dbReference type="Rhea" id="RHEA:83991"/>
        <dbReference type="ChEBI" id="CHEBI:176864"/>
        <dbReference type="ChEBI" id="CHEBI:233540"/>
    </reaction>
</comment>
<evidence type="ECO:0000256" key="3">
    <source>
        <dbReference type="ARBA" id="ARBA00066406"/>
    </source>
</evidence>
<comment type="catalytic activity">
    <reaction evidence="6">
        <text>D-5-isobutylhydantoin = L-5-isobutylhydantoin</text>
        <dbReference type="Rhea" id="RHEA:84231"/>
        <dbReference type="ChEBI" id="CHEBI:233609"/>
        <dbReference type="ChEBI" id="CHEBI:233610"/>
    </reaction>
</comment>
<evidence type="ECO:0000256" key="6">
    <source>
        <dbReference type="ARBA" id="ARBA00093234"/>
    </source>
</evidence>
<comment type="catalytic activity">
    <reaction evidence="2">
        <text>a D-5-monosubstituted hydantoin = a L-5-monosubstituted hydantoin</text>
        <dbReference type="Rhea" id="RHEA:46624"/>
        <dbReference type="ChEBI" id="CHEBI:86339"/>
        <dbReference type="ChEBI" id="CHEBI:86340"/>
        <dbReference type="EC" id="5.1.99.5"/>
    </reaction>
</comment>
<dbReference type="AlphaFoldDB" id="A0A1J6HIN0"/>
<reference evidence="7 8" key="1">
    <citation type="submission" date="2016-10" db="EMBL/GenBank/DDBJ databases">
        <title>The Draft Genome Sequence of the Potato Rhizosphere Bacteria Ochrobactrum sp. IPA7.2.</title>
        <authorList>
            <person name="Gogoleva N.E."/>
            <person name="Khlopko Y.A."/>
            <person name="Burygin G.L."/>
            <person name="Plotnikov A.O."/>
        </authorList>
    </citation>
    <scope>NUCLEOTIDE SEQUENCE [LARGE SCALE GENOMIC DNA]</scope>
    <source>
        <strain evidence="7 8">IPA7.2</strain>
    </source>
</reference>
<sequence>MHIHLINPNSTASMTAQALESALLVKHDHTHISAANPTDTPVSIEGGADEAMAVPGMLAEIRKGEVLGVDAYVIACFDDPGLHAAREVARGPVIGICQAAIQVAMTISRRFSVITTLPRSVAIIEDLVSDYGADHHCRKVRAIDLPVLALEEDSYKAEQLLLREIERAKAEDGAESIVLGCAGMSSLCERLKEATGVPVIDGVTAAVKMAEALVGAGYATSKVNSYDYPRVKSMPGCTVVTQEA</sequence>
<accession>A0A1J6HIN0</accession>
<dbReference type="FunFam" id="3.40.50.12500:FF:000001">
    <property type="entry name" value="Putative hydantoin racemase"/>
    <property type="match status" value="1"/>
</dbReference>
<dbReference type="InterPro" id="IPR015942">
    <property type="entry name" value="Asp/Glu/hydantoin_racemase"/>
</dbReference>
<protein>
    <recommendedName>
        <fullName evidence="4">Hydantoin racemase</fullName>
        <ecNumber evidence="3">5.1.99.5</ecNumber>
    </recommendedName>
</protein>
<evidence type="ECO:0000256" key="1">
    <source>
        <dbReference type="ARBA" id="ARBA00038414"/>
    </source>
</evidence>
<dbReference type="RefSeq" id="WP_071632712.1">
    <property type="nucleotide sequence ID" value="NZ_MOEC01000017.1"/>
</dbReference>
<name>A0A1J6HIN0_9HYPH</name>
<comment type="similarity">
    <text evidence="1">Belongs to the HyuE racemase family.</text>
</comment>